<sequence>MTLLVFLSTTTGTFFISTYFARCIYLYPVRFLAFCASTSHGMFFVPVGTRCHNICPEYLKTTQPDDLTKLWFFITLSHTIVR</sequence>
<evidence type="ECO:0000313" key="1">
    <source>
        <dbReference type="EMBL" id="SVB15256.1"/>
    </source>
</evidence>
<gene>
    <name evidence="1" type="ORF">METZ01_LOCUS168110</name>
</gene>
<proteinExistence type="predicted"/>
<dbReference type="EMBL" id="UINC01030602">
    <property type="protein sequence ID" value="SVB15256.1"/>
    <property type="molecule type" value="Genomic_DNA"/>
</dbReference>
<name>A0A382BN50_9ZZZZ</name>
<reference evidence="1" key="1">
    <citation type="submission" date="2018-05" db="EMBL/GenBank/DDBJ databases">
        <authorList>
            <person name="Lanie J.A."/>
            <person name="Ng W.-L."/>
            <person name="Kazmierczak K.M."/>
            <person name="Andrzejewski T.M."/>
            <person name="Davidsen T.M."/>
            <person name="Wayne K.J."/>
            <person name="Tettelin H."/>
            <person name="Glass J.I."/>
            <person name="Rusch D."/>
            <person name="Podicherti R."/>
            <person name="Tsui H.-C.T."/>
            <person name="Winkler M.E."/>
        </authorList>
    </citation>
    <scope>NUCLEOTIDE SEQUENCE</scope>
</reference>
<protein>
    <submittedName>
        <fullName evidence="1">Uncharacterized protein</fullName>
    </submittedName>
</protein>
<accession>A0A382BN50</accession>
<dbReference type="AlphaFoldDB" id="A0A382BN50"/>
<organism evidence="1">
    <name type="scientific">marine metagenome</name>
    <dbReference type="NCBI Taxonomy" id="408172"/>
    <lineage>
        <taxon>unclassified sequences</taxon>
        <taxon>metagenomes</taxon>
        <taxon>ecological metagenomes</taxon>
    </lineage>
</organism>